<name>A0AAD8NFW2_TARER</name>
<comment type="caution">
    <text evidence="2">The sequence shown here is derived from an EMBL/GenBank/DDBJ whole genome shotgun (WGS) entry which is preliminary data.</text>
</comment>
<proteinExistence type="predicted"/>
<feature type="compositionally biased region" description="Low complexity" evidence="1">
    <location>
        <begin position="107"/>
        <end position="120"/>
    </location>
</feature>
<sequence length="206" mass="22145">MFRQDDVINPGTLETYKSLEINNDANFLVNEKTANPCSLEIEKTTDHYAAPSTDKSSQLVSTDLPQAQPTSCLFEFEPIDPSNIQPSPTGSLTPPITQPSIPDLNQSCSSSSSHGTSKVSTGCQRAKKKKRNKKDNSNKGTSPWSIFIAAMDTPTNRNNGNKSNGENSTAAANISEIGTMVGFGMEGFKEEIAGLANEMGVLNQLQ</sequence>
<protein>
    <submittedName>
        <fullName evidence="2">Uncharacterized protein</fullName>
    </submittedName>
</protein>
<feature type="region of interest" description="Disordered" evidence="1">
    <location>
        <begin position="77"/>
        <end position="144"/>
    </location>
</feature>
<dbReference type="AlphaFoldDB" id="A0AAD8NFW2"/>
<accession>A0AAD8NFW2</accession>
<organism evidence="2 3">
    <name type="scientific">Tagetes erecta</name>
    <name type="common">African marigold</name>
    <dbReference type="NCBI Taxonomy" id="13708"/>
    <lineage>
        <taxon>Eukaryota</taxon>
        <taxon>Viridiplantae</taxon>
        <taxon>Streptophyta</taxon>
        <taxon>Embryophyta</taxon>
        <taxon>Tracheophyta</taxon>
        <taxon>Spermatophyta</taxon>
        <taxon>Magnoliopsida</taxon>
        <taxon>eudicotyledons</taxon>
        <taxon>Gunneridae</taxon>
        <taxon>Pentapetalae</taxon>
        <taxon>asterids</taxon>
        <taxon>campanulids</taxon>
        <taxon>Asterales</taxon>
        <taxon>Asteraceae</taxon>
        <taxon>Asteroideae</taxon>
        <taxon>Heliantheae alliance</taxon>
        <taxon>Tageteae</taxon>
        <taxon>Tagetes</taxon>
    </lineage>
</organism>
<evidence type="ECO:0000313" key="2">
    <source>
        <dbReference type="EMBL" id="KAK1414540.1"/>
    </source>
</evidence>
<reference evidence="2" key="1">
    <citation type="journal article" date="2023" name="bioRxiv">
        <title>Improved chromosome-level genome assembly for marigold (Tagetes erecta).</title>
        <authorList>
            <person name="Jiang F."/>
            <person name="Yuan L."/>
            <person name="Wang S."/>
            <person name="Wang H."/>
            <person name="Xu D."/>
            <person name="Wang A."/>
            <person name="Fan W."/>
        </authorList>
    </citation>
    <scope>NUCLEOTIDE SEQUENCE</scope>
    <source>
        <strain evidence="2">WSJ</strain>
        <tissue evidence="2">Leaf</tissue>
    </source>
</reference>
<dbReference type="EMBL" id="JAUHHV010000008">
    <property type="protein sequence ID" value="KAK1414540.1"/>
    <property type="molecule type" value="Genomic_DNA"/>
</dbReference>
<keyword evidence="3" id="KW-1185">Reference proteome</keyword>
<dbReference type="Proteomes" id="UP001229421">
    <property type="component" value="Unassembled WGS sequence"/>
</dbReference>
<feature type="compositionally biased region" description="Polar residues" evidence="1">
    <location>
        <begin position="82"/>
        <end position="106"/>
    </location>
</feature>
<evidence type="ECO:0000313" key="3">
    <source>
        <dbReference type="Proteomes" id="UP001229421"/>
    </source>
</evidence>
<evidence type="ECO:0000256" key="1">
    <source>
        <dbReference type="SAM" id="MobiDB-lite"/>
    </source>
</evidence>
<gene>
    <name evidence="2" type="ORF">QVD17_30286</name>
</gene>